<dbReference type="EMBL" id="FOZZ01000001">
    <property type="protein sequence ID" value="SFS31103.1"/>
    <property type="molecule type" value="Genomic_DNA"/>
</dbReference>
<dbReference type="PROSITE" id="PS51257">
    <property type="entry name" value="PROKAR_LIPOPROTEIN"/>
    <property type="match status" value="1"/>
</dbReference>
<dbReference type="Proteomes" id="UP000198785">
    <property type="component" value="Unassembled WGS sequence"/>
</dbReference>
<name>A0A1I6NT43_9SPHI</name>
<dbReference type="AlphaFoldDB" id="A0A1I6NT43"/>
<dbReference type="RefSeq" id="WP_093363191.1">
    <property type="nucleotide sequence ID" value="NZ_FOZZ01000001.1"/>
</dbReference>
<keyword evidence="3" id="KW-1185">Reference proteome</keyword>
<gene>
    <name evidence="2" type="ORF">SAMN05660206_10178</name>
</gene>
<dbReference type="Gene3D" id="2.60.40.2340">
    <property type="match status" value="2"/>
</dbReference>
<proteinExistence type="predicted"/>
<dbReference type="STRING" id="683125.SAMN05660206_10178"/>
<evidence type="ECO:0000313" key="2">
    <source>
        <dbReference type="EMBL" id="SFS31103.1"/>
    </source>
</evidence>
<evidence type="ECO:0008006" key="4">
    <source>
        <dbReference type="Google" id="ProtNLM"/>
    </source>
</evidence>
<feature type="chain" id="PRO_5011578941" description="DUF1735 domain-containing protein" evidence="1">
    <location>
        <begin position="22"/>
        <end position="369"/>
    </location>
</feature>
<dbReference type="OrthoDB" id="696008at2"/>
<protein>
    <recommendedName>
        <fullName evidence="4">DUF1735 domain-containing protein</fullName>
    </recommendedName>
</protein>
<accession>A0A1I6NT43</accession>
<evidence type="ECO:0000256" key="1">
    <source>
        <dbReference type="SAM" id="SignalP"/>
    </source>
</evidence>
<reference evidence="2 3" key="1">
    <citation type="submission" date="2016-10" db="EMBL/GenBank/DDBJ databases">
        <authorList>
            <person name="de Groot N.N."/>
        </authorList>
    </citation>
    <scope>NUCLEOTIDE SEQUENCE [LARGE SCALE GENOMIC DNA]</scope>
    <source>
        <strain evidence="2 3">DSM 22789</strain>
    </source>
</reference>
<keyword evidence="1" id="KW-0732">Signal</keyword>
<organism evidence="2 3">
    <name type="scientific">Sphingobacterium wenxiniae</name>
    <dbReference type="NCBI Taxonomy" id="683125"/>
    <lineage>
        <taxon>Bacteria</taxon>
        <taxon>Pseudomonadati</taxon>
        <taxon>Bacteroidota</taxon>
        <taxon>Sphingobacteriia</taxon>
        <taxon>Sphingobacteriales</taxon>
        <taxon>Sphingobacteriaceae</taxon>
        <taxon>Sphingobacterium</taxon>
    </lineage>
</organism>
<sequence length="369" mass="40585">MKTFKNIIQIGAMLLFVGLFSACERDVANSLDLHAEVNVLAFEVGNVNGEINNETGTITVMVPEGTDLSQIAPVIDLPVNATVKPASGTPQNFMFSATTPLVYRVYNGNLYNTYHVTVKEIKGEITAFRIGDKAGIIDQTDKTVMIYLPEGTGVGQLSPAIEYTEGAEISPVQGSYVDFSSPVTYKVTYMGQTFTYTVTVILGDEPKLPLIISNNENIAPLWGDLGTAVTNQTANPKTDGINSSPMCVSMVRNASTGEGWHGGALWNEHKVNIDPAEYNRFSIMVLKEVAGDVQLEIQSDGEANKDWLRAWYSEDNLGEWQELIFEIPEGRTAIINNILVMPHEHANGQPVAFETQRMYWDELKALPKE</sequence>
<evidence type="ECO:0000313" key="3">
    <source>
        <dbReference type="Proteomes" id="UP000198785"/>
    </source>
</evidence>
<feature type="signal peptide" evidence="1">
    <location>
        <begin position="1"/>
        <end position="21"/>
    </location>
</feature>